<evidence type="ECO:0000256" key="1">
    <source>
        <dbReference type="SAM" id="MobiDB-lite"/>
    </source>
</evidence>
<protein>
    <submittedName>
        <fullName evidence="2">Uncharacterized protein</fullName>
    </submittedName>
</protein>
<dbReference type="EMBL" id="JXIG01000186">
    <property type="protein sequence ID" value="KIU01591.1"/>
    <property type="molecule type" value="Genomic_DNA"/>
</dbReference>
<feature type="compositionally biased region" description="Low complexity" evidence="1">
    <location>
        <begin position="111"/>
        <end position="127"/>
    </location>
</feature>
<evidence type="ECO:0000313" key="2">
    <source>
        <dbReference type="EMBL" id="KIU01591.1"/>
    </source>
</evidence>
<sequence length="136" mass="14102">PGRPREGPGGGQRPGDRAGCRGGDQGPQPGRRLLGRGRRWARDRGRHECARLRLAAAAGRHAQPAGRGADRHGAGAATPAVRRLAPEEAALWQRVIASVTPLAARPMKAVEVAGQPEPAGPEAAPAKPEGRGPPPR</sequence>
<feature type="region of interest" description="Disordered" evidence="1">
    <location>
        <begin position="57"/>
        <end position="81"/>
    </location>
</feature>
<dbReference type="Proteomes" id="UP000032274">
    <property type="component" value="Unassembled WGS sequence"/>
</dbReference>
<dbReference type="AlphaFoldDB" id="A0AA40ML61"/>
<feature type="region of interest" description="Disordered" evidence="1">
    <location>
        <begin position="1"/>
        <end position="44"/>
    </location>
</feature>
<feature type="compositionally biased region" description="Low complexity" evidence="1">
    <location>
        <begin position="57"/>
        <end position="67"/>
    </location>
</feature>
<name>A0AA40ML61_STAAU</name>
<feature type="non-terminal residue" evidence="2">
    <location>
        <position position="136"/>
    </location>
</feature>
<feature type="non-terminal residue" evidence="2">
    <location>
        <position position="1"/>
    </location>
</feature>
<proteinExistence type="predicted"/>
<reference evidence="2 3" key="1">
    <citation type="submission" date="2015-01" db="EMBL/GenBank/DDBJ databases">
        <title>Characterization of Swiss Staphylococcus aureus strains involved in food poisoning.</title>
        <authorList>
            <person name="Crovadore J."/>
            <person name="Chablais R."/>
            <person name="Tonacini J."/>
            <person name="Schnyder B."/>
            <person name="Lefort F."/>
        </authorList>
    </citation>
    <scope>NUCLEOTIDE SEQUENCE [LARGE SCALE GENOMIC DNA]</scope>
    <source>
        <strain evidence="2 3">SA-120</strain>
    </source>
</reference>
<feature type="region of interest" description="Disordered" evidence="1">
    <location>
        <begin position="110"/>
        <end position="136"/>
    </location>
</feature>
<evidence type="ECO:0000313" key="3">
    <source>
        <dbReference type="Proteomes" id="UP000032274"/>
    </source>
</evidence>
<comment type="caution">
    <text evidence="2">The sequence shown here is derived from an EMBL/GenBank/DDBJ whole genome shotgun (WGS) entry which is preliminary data.</text>
</comment>
<accession>A0AA40ML61</accession>
<organism evidence="2 3">
    <name type="scientific">Staphylococcus aureus</name>
    <dbReference type="NCBI Taxonomy" id="1280"/>
    <lineage>
        <taxon>Bacteria</taxon>
        <taxon>Bacillati</taxon>
        <taxon>Bacillota</taxon>
        <taxon>Bacilli</taxon>
        <taxon>Bacillales</taxon>
        <taxon>Staphylococcaceae</taxon>
        <taxon>Staphylococcus</taxon>
    </lineage>
</organism>
<gene>
    <name evidence="2" type="ORF">QU38_00845</name>
</gene>